<feature type="signal peptide" evidence="8">
    <location>
        <begin position="1"/>
        <end position="21"/>
    </location>
</feature>
<dbReference type="PROSITE" id="PS51767">
    <property type="entry name" value="PEPTIDASE_A1"/>
    <property type="match status" value="1"/>
</dbReference>
<evidence type="ECO:0000256" key="2">
    <source>
        <dbReference type="ARBA" id="ARBA00022670"/>
    </source>
</evidence>
<evidence type="ECO:0000313" key="11">
    <source>
        <dbReference type="Proteomes" id="UP001321749"/>
    </source>
</evidence>
<evidence type="ECO:0000313" key="10">
    <source>
        <dbReference type="EMBL" id="KAK4462320.1"/>
    </source>
</evidence>
<keyword evidence="2 7" id="KW-0645">Protease</keyword>
<dbReference type="Proteomes" id="UP001321749">
    <property type="component" value="Unassembled WGS sequence"/>
</dbReference>
<dbReference type="SMR" id="A0AAV9HQF3"/>
<sequence length="430" mass="45242">MVVITNILLASLLAAAGLGSALPPRVGTTVIESNGIHGAGKTTLKQARKPGAHTYFNGARAIYRTYLKYGAPVPEDLLKAVAKIDGENEAFLKQKRTTGSAAAVPIDVIDIAYVTPVTIGTPPQTLNLDLDTGSSDLWVFSSLTPANQVQGQEIYTPAKSTTAKLLNDHTWSITYGDGSASRGTVYTDNFTIGGLEVPSQAVQTANQVSTGFTTEAHIDGLVGLGFSTLNTVSPSSQLTFFDNAKSKLDAPVFAVDLKYKATGTYDFGFIDKAKYTGEITYTPVNNKPGYWTFTSSGWGVGAGNFTETPVTGIADTGTTLLYLPTAIVTAYYRQVSGATNSRSYGGYVFPCTATLPPFTFGIGPTKFVIPASYINYARVSATSSQCFGGIQSSSSIGINIFGDVALKAAFVVFNGAEPPTIGWAAKPLVT</sequence>
<feature type="domain" description="Peptidase A1" evidence="9">
    <location>
        <begin position="113"/>
        <end position="424"/>
    </location>
</feature>
<evidence type="ECO:0000256" key="3">
    <source>
        <dbReference type="ARBA" id="ARBA00022750"/>
    </source>
</evidence>
<reference evidence="10" key="1">
    <citation type="journal article" date="2023" name="Mol. Phylogenet. Evol.">
        <title>Genome-scale phylogeny and comparative genomics of the fungal order Sordariales.</title>
        <authorList>
            <person name="Hensen N."/>
            <person name="Bonometti L."/>
            <person name="Westerberg I."/>
            <person name="Brannstrom I.O."/>
            <person name="Guillou S."/>
            <person name="Cros-Aarteil S."/>
            <person name="Calhoun S."/>
            <person name="Haridas S."/>
            <person name="Kuo A."/>
            <person name="Mondo S."/>
            <person name="Pangilinan J."/>
            <person name="Riley R."/>
            <person name="LaButti K."/>
            <person name="Andreopoulos B."/>
            <person name="Lipzen A."/>
            <person name="Chen C."/>
            <person name="Yan M."/>
            <person name="Daum C."/>
            <person name="Ng V."/>
            <person name="Clum A."/>
            <person name="Steindorff A."/>
            <person name="Ohm R.A."/>
            <person name="Martin F."/>
            <person name="Silar P."/>
            <person name="Natvig D.O."/>
            <person name="Lalanne C."/>
            <person name="Gautier V."/>
            <person name="Ament-Velasquez S.L."/>
            <person name="Kruys A."/>
            <person name="Hutchinson M.I."/>
            <person name="Powell A.J."/>
            <person name="Barry K."/>
            <person name="Miller A.N."/>
            <person name="Grigoriev I.V."/>
            <person name="Debuchy R."/>
            <person name="Gladieux P."/>
            <person name="Hiltunen Thoren M."/>
            <person name="Johannesson H."/>
        </authorList>
    </citation>
    <scope>NUCLEOTIDE SEQUENCE</scope>
    <source>
        <strain evidence="10">PSN324</strain>
    </source>
</reference>
<dbReference type="InterPro" id="IPR021109">
    <property type="entry name" value="Peptidase_aspartic_dom_sf"/>
</dbReference>
<evidence type="ECO:0000256" key="5">
    <source>
        <dbReference type="PIRSR" id="PIRSR601461-1"/>
    </source>
</evidence>
<keyword evidence="4 7" id="KW-0378">Hydrolase</keyword>
<keyword evidence="8" id="KW-0732">Signal</keyword>
<dbReference type="PANTHER" id="PTHR47966">
    <property type="entry name" value="BETA-SITE APP-CLEAVING ENZYME, ISOFORM A-RELATED"/>
    <property type="match status" value="1"/>
</dbReference>
<dbReference type="PROSITE" id="PS00141">
    <property type="entry name" value="ASP_PROTEASE"/>
    <property type="match status" value="2"/>
</dbReference>
<dbReference type="PRINTS" id="PR00792">
    <property type="entry name" value="PEPSIN"/>
</dbReference>
<organism evidence="10 11">
    <name type="scientific">Cladorrhinum samala</name>
    <dbReference type="NCBI Taxonomy" id="585594"/>
    <lineage>
        <taxon>Eukaryota</taxon>
        <taxon>Fungi</taxon>
        <taxon>Dikarya</taxon>
        <taxon>Ascomycota</taxon>
        <taxon>Pezizomycotina</taxon>
        <taxon>Sordariomycetes</taxon>
        <taxon>Sordariomycetidae</taxon>
        <taxon>Sordariales</taxon>
        <taxon>Podosporaceae</taxon>
        <taxon>Cladorrhinum</taxon>
    </lineage>
</organism>
<feature type="disulfide bond" evidence="6">
    <location>
        <begin position="351"/>
        <end position="386"/>
    </location>
</feature>
<evidence type="ECO:0000256" key="8">
    <source>
        <dbReference type="SAM" id="SignalP"/>
    </source>
</evidence>
<dbReference type="CDD" id="cd06097">
    <property type="entry name" value="Aspergillopepsin_like"/>
    <property type="match status" value="1"/>
</dbReference>
<keyword evidence="11" id="KW-1185">Reference proteome</keyword>
<dbReference type="Pfam" id="PF00026">
    <property type="entry name" value="Asp"/>
    <property type="match status" value="1"/>
</dbReference>
<proteinExistence type="inferred from homology"/>
<dbReference type="Gene3D" id="2.40.70.10">
    <property type="entry name" value="Acid Proteases"/>
    <property type="match status" value="2"/>
</dbReference>
<dbReference type="EMBL" id="MU864974">
    <property type="protein sequence ID" value="KAK4462320.1"/>
    <property type="molecule type" value="Genomic_DNA"/>
</dbReference>
<dbReference type="GO" id="GO:0006508">
    <property type="term" value="P:proteolysis"/>
    <property type="evidence" value="ECO:0007669"/>
    <property type="project" value="UniProtKB-KW"/>
</dbReference>
<dbReference type="PANTHER" id="PTHR47966:SF2">
    <property type="entry name" value="ASPERGILLOPEPSIN-1-RELATED"/>
    <property type="match status" value="1"/>
</dbReference>
<dbReference type="SUPFAM" id="SSF50630">
    <property type="entry name" value="Acid proteases"/>
    <property type="match status" value="1"/>
</dbReference>
<name>A0AAV9HQF3_9PEZI</name>
<dbReference type="AlphaFoldDB" id="A0AAV9HQF3"/>
<evidence type="ECO:0000259" key="9">
    <source>
        <dbReference type="PROSITE" id="PS51767"/>
    </source>
</evidence>
<evidence type="ECO:0000256" key="7">
    <source>
        <dbReference type="RuleBase" id="RU000454"/>
    </source>
</evidence>
<evidence type="ECO:0000256" key="1">
    <source>
        <dbReference type="ARBA" id="ARBA00007447"/>
    </source>
</evidence>
<feature type="active site" evidence="5">
    <location>
        <position position="315"/>
    </location>
</feature>
<dbReference type="InterPro" id="IPR001461">
    <property type="entry name" value="Aspartic_peptidase_A1"/>
</dbReference>
<feature type="chain" id="PRO_5043664669" evidence="8">
    <location>
        <begin position="22"/>
        <end position="430"/>
    </location>
</feature>
<gene>
    <name evidence="10" type="ORF">QBC42DRAFT_201592</name>
</gene>
<dbReference type="FunFam" id="2.40.70.10:FF:000024">
    <property type="entry name" value="Endothiapepsin"/>
    <property type="match status" value="1"/>
</dbReference>
<dbReference type="GO" id="GO:0004190">
    <property type="term" value="F:aspartic-type endopeptidase activity"/>
    <property type="evidence" value="ECO:0007669"/>
    <property type="project" value="UniProtKB-KW"/>
</dbReference>
<keyword evidence="6" id="KW-1015">Disulfide bond</keyword>
<evidence type="ECO:0000256" key="4">
    <source>
        <dbReference type="ARBA" id="ARBA00022801"/>
    </source>
</evidence>
<dbReference type="InterPro" id="IPR001969">
    <property type="entry name" value="Aspartic_peptidase_AS"/>
</dbReference>
<comment type="similarity">
    <text evidence="1 7">Belongs to the peptidase A1 family.</text>
</comment>
<dbReference type="FunFam" id="2.40.70.10:FF:000026">
    <property type="entry name" value="Endothiapepsin"/>
    <property type="match status" value="1"/>
</dbReference>
<evidence type="ECO:0000256" key="6">
    <source>
        <dbReference type="PIRSR" id="PIRSR601461-2"/>
    </source>
</evidence>
<dbReference type="InterPro" id="IPR034163">
    <property type="entry name" value="Aspergillopepsin-like_cat_dom"/>
</dbReference>
<keyword evidence="3 7" id="KW-0064">Aspartyl protease</keyword>
<feature type="active site" evidence="5">
    <location>
        <position position="131"/>
    </location>
</feature>
<comment type="caution">
    <text evidence="10">The sequence shown here is derived from an EMBL/GenBank/DDBJ whole genome shotgun (WGS) entry which is preliminary data.</text>
</comment>
<dbReference type="InterPro" id="IPR033121">
    <property type="entry name" value="PEPTIDASE_A1"/>
</dbReference>
<accession>A0AAV9HQF3</accession>
<reference evidence="10" key="2">
    <citation type="submission" date="2023-06" db="EMBL/GenBank/DDBJ databases">
        <authorList>
            <consortium name="Lawrence Berkeley National Laboratory"/>
            <person name="Mondo S.J."/>
            <person name="Hensen N."/>
            <person name="Bonometti L."/>
            <person name="Westerberg I."/>
            <person name="Brannstrom I.O."/>
            <person name="Guillou S."/>
            <person name="Cros-Aarteil S."/>
            <person name="Calhoun S."/>
            <person name="Haridas S."/>
            <person name="Kuo A."/>
            <person name="Pangilinan J."/>
            <person name="Riley R."/>
            <person name="Labutti K."/>
            <person name="Andreopoulos B."/>
            <person name="Lipzen A."/>
            <person name="Chen C."/>
            <person name="Yanf M."/>
            <person name="Daum C."/>
            <person name="Ng V."/>
            <person name="Clum A."/>
            <person name="Steindorff A."/>
            <person name="Ohm R."/>
            <person name="Martin F."/>
            <person name="Silar P."/>
            <person name="Natvig D."/>
            <person name="Lalanne C."/>
            <person name="Gautier V."/>
            <person name="Ament-Velasquez S.L."/>
            <person name="Kruys A."/>
            <person name="Hutchinson M.I."/>
            <person name="Powell A.J."/>
            <person name="Barry K."/>
            <person name="Miller A.N."/>
            <person name="Grigoriev I.V."/>
            <person name="Debuchy R."/>
            <person name="Gladieux P."/>
            <person name="Thoren M.H."/>
            <person name="Johannesson H."/>
        </authorList>
    </citation>
    <scope>NUCLEOTIDE SEQUENCE</scope>
    <source>
        <strain evidence="10">PSN324</strain>
    </source>
</reference>
<protein>
    <submittedName>
        <fullName evidence="10">Pepsin</fullName>
    </submittedName>
</protein>